<feature type="signal peptide" evidence="1">
    <location>
        <begin position="1"/>
        <end position="18"/>
    </location>
</feature>
<proteinExistence type="predicted"/>
<sequence length="668" mass="77662">MRTTVILFFTLFSLVTFAQNYDFGKISKEELEEKYNPQDSSANATYLYKNRKTFFEYQQEKGFELITEIHERIKIYKQEGFNYATKEVNLYKSGNDDEEFSNLKAYTYNLVEGKIVDEKLTKDGIFESELNKYLNQMKFTMPNIKPGSVVEFKYRIKSPFISNIDEFVFQHDIPVVKLEATFEAPEYFKFKLNTKGFLFVSPNVEEKRDRLTFVSKTMDRGFGQVGTKTHSEEIEFKKKISKYNLTNIPALKEESFVNNINNYRSSVKYELSYTDFPNSPLKYYSTSWEDVVKTIYQNPNFGSELDKSGYYEKEIDAIVSTVSDPTQRVALILDFVKSKVNWNGYYGYYTNVGVRKAYKDQVGNAAEINLMLTSMLRYAGLSAFPVLVSTRQNGIPLFPTREGYNYIITYVRLAETIILLDATNKYSAPNVLPFRTLNWQGRVMAEHGGSQLIDLYPNEISKNSLSFMANLDENGNLNGKYRAVKTNHEALLYREENNNKNKKDFLDQLENKLGGIEISDFKVENETDLYKPIIESYNFVKENQVDVIGGKLYFSPMFFLKINENPFKLEKREFPVDFGYPTNTSYKIVIKIPEGYKVESFPEPLMFMMPDNLGSFKYNISHQENLIQLSVESQINQPIILSVYYDALKEYFSKIVEKEAEQIVLTKI</sequence>
<dbReference type="RefSeq" id="WP_379924721.1">
    <property type="nucleotide sequence ID" value="NZ_JBHTJI010000001.1"/>
</dbReference>
<name>A0ABW3JH54_9FLAO</name>
<evidence type="ECO:0000313" key="3">
    <source>
        <dbReference type="EMBL" id="MFD0989151.1"/>
    </source>
</evidence>
<protein>
    <submittedName>
        <fullName evidence="3">DUF3857 domain-containing protein</fullName>
    </submittedName>
</protein>
<dbReference type="Gene3D" id="2.60.40.3140">
    <property type="match status" value="1"/>
</dbReference>
<feature type="domain" description="DUF3857" evidence="2">
    <location>
        <begin position="68"/>
        <end position="206"/>
    </location>
</feature>
<dbReference type="Gene3D" id="2.60.120.1130">
    <property type="match status" value="1"/>
</dbReference>
<dbReference type="Pfam" id="PF12969">
    <property type="entry name" value="DUF3857"/>
    <property type="match status" value="1"/>
</dbReference>
<organism evidence="3 4">
    <name type="scientific">Mariniflexile jejuense</name>
    <dbReference type="NCBI Taxonomy" id="1173582"/>
    <lineage>
        <taxon>Bacteria</taxon>
        <taxon>Pseudomonadati</taxon>
        <taxon>Bacteroidota</taxon>
        <taxon>Flavobacteriia</taxon>
        <taxon>Flavobacteriales</taxon>
        <taxon>Flavobacteriaceae</taxon>
        <taxon>Mariniflexile</taxon>
    </lineage>
</organism>
<feature type="chain" id="PRO_5046322218" evidence="1">
    <location>
        <begin position="19"/>
        <end position="668"/>
    </location>
</feature>
<accession>A0ABW3JH54</accession>
<dbReference type="InterPro" id="IPR024618">
    <property type="entry name" value="DUF3857"/>
</dbReference>
<gene>
    <name evidence="3" type="ORF">ACFQ1R_03510</name>
</gene>
<evidence type="ECO:0000259" key="2">
    <source>
        <dbReference type="Pfam" id="PF12969"/>
    </source>
</evidence>
<dbReference type="Proteomes" id="UP001597061">
    <property type="component" value="Unassembled WGS sequence"/>
</dbReference>
<dbReference type="Gene3D" id="3.10.620.30">
    <property type="match status" value="1"/>
</dbReference>
<keyword evidence="4" id="KW-1185">Reference proteome</keyword>
<comment type="caution">
    <text evidence="3">The sequence shown here is derived from an EMBL/GenBank/DDBJ whole genome shotgun (WGS) entry which is preliminary data.</text>
</comment>
<evidence type="ECO:0000256" key="1">
    <source>
        <dbReference type="SAM" id="SignalP"/>
    </source>
</evidence>
<reference evidence="4" key="1">
    <citation type="journal article" date="2019" name="Int. J. Syst. Evol. Microbiol.">
        <title>The Global Catalogue of Microorganisms (GCM) 10K type strain sequencing project: providing services to taxonomists for standard genome sequencing and annotation.</title>
        <authorList>
            <consortium name="The Broad Institute Genomics Platform"/>
            <consortium name="The Broad Institute Genome Sequencing Center for Infectious Disease"/>
            <person name="Wu L."/>
            <person name="Ma J."/>
        </authorList>
    </citation>
    <scope>NUCLEOTIDE SEQUENCE [LARGE SCALE GENOMIC DNA]</scope>
    <source>
        <strain evidence="4">CCUG 62414</strain>
    </source>
</reference>
<evidence type="ECO:0000313" key="4">
    <source>
        <dbReference type="Proteomes" id="UP001597061"/>
    </source>
</evidence>
<dbReference type="EMBL" id="JBHTJI010000001">
    <property type="protein sequence ID" value="MFD0989151.1"/>
    <property type="molecule type" value="Genomic_DNA"/>
</dbReference>
<keyword evidence="1" id="KW-0732">Signal</keyword>